<name>A0A1V0EE25_9CAUD</name>
<evidence type="ECO:0000313" key="2">
    <source>
        <dbReference type="Proteomes" id="UP000222485"/>
    </source>
</evidence>
<evidence type="ECO:0000313" key="1">
    <source>
        <dbReference type="EMBL" id="ARB15148.1"/>
    </source>
</evidence>
<organism evidence="1 2">
    <name type="scientific">Caulobacter phage Ccr32</name>
    <dbReference type="NCBI Taxonomy" id="1959738"/>
    <lineage>
        <taxon>Viruses</taxon>
        <taxon>Duplodnaviria</taxon>
        <taxon>Heunggongvirae</taxon>
        <taxon>Uroviricota</taxon>
        <taxon>Caudoviricetes</taxon>
        <taxon>Jeanschmidtviridae</taxon>
        <taxon>Shapirovirus</taxon>
        <taxon>Shapirovirus cbk</taxon>
    </lineage>
</organism>
<sequence length="131" mass="15292">MIFSSKTQPHCRCCAKPIKKHTRRHYFGSREAKDNGWSLDRIETPMSEDELRRLVNGHIVSFAWSHDVTYDANYKAVRKKTHIAWANVWDGETYEDGYFCTLRCAAAFGSMVAEHYPDIHTQAYADFKDKR</sequence>
<proteinExistence type="predicted"/>
<dbReference type="EMBL" id="KY555146">
    <property type="protein sequence ID" value="ARB15148.1"/>
    <property type="molecule type" value="Genomic_DNA"/>
</dbReference>
<accession>A0A1V0EE25</accession>
<dbReference type="Proteomes" id="UP000222485">
    <property type="component" value="Genome"/>
</dbReference>
<protein>
    <submittedName>
        <fullName evidence="1">Uncharacterized protein</fullName>
    </submittedName>
</protein>
<gene>
    <name evidence="1" type="ORF">Ccr32_gp230</name>
</gene>
<reference evidence="2" key="1">
    <citation type="journal article" date="2017" name="Curr. Microbiol.">
        <title>Genomic Diversity of Type B3 Bacteriophages of Caulobacter crescentus.</title>
        <authorList>
            <person name="Ash K.T."/>
            <person name="Drake K.M."/>
            <person name="Gibbs W.S."/>
            <person name="Ely B."/>
        </authorList>
    </citation>
    <scope>NUCLEOTIDE SEQUENCE [LARGE SCALE GENOMIC DNA]</scope>
</reference>